<keyword evidence="2" id="KW-1185">Reference proteome</keyword>
<comment type="caution">
    <text evidence="1">The sequence shown here is derived from an EMBL/GenBank/DDBJ whole genome shotgun (WGS) entry which is preliminary data.</text>
</comment>
<gene>
    <name evidence="1" type="ORF">CLO192961_LOCUS437880</name>
</gene>
<sequence>MGCRHAATLDSRLATLDQLNTTRANLIEPADQAFLSCESDFRSNRVVAGRNYQAQENAEVVDLLAIPPHEDLLLLRLTLQENFDAWLYTGNALDHGGDAVHTELHYCGEQSWLFEDWMLSNQTIGDISRKESTYLVWLRSNDAARCFVTPFKVVPSFAMGTKVRAGVGLSPDGYTDPKLPKHGEYDNKK</sequence>
<evidence type="ECO:0000313" key="2">
    <source>
        <dbReference type="Proteomes" id="UP000766486"/>
    </source>
</evidence>
<proteinExistence type="predicted"/>
<reference evidence="1 2" key="1">
    <citation type="submission" date="2019-06" db="EMBL/GenBank/DDBJ databases">
        <authorList>
            <person name="Broberg M."/>
        </authorList>
    </citation>
    <scope>NUCLEOTIDE SEQUENCE [LARGE SCALE GENOMIC DNA]</scope>
</reference>
<protein>
    <recommendedName>
        <fullName evidence="3">Heterokaryon incompatibility domain-containing protein</fullName>
    </recommendedName>
</protein>
<evidence type="ECO:0000313" key="1">
    <source>
        <dbReference type="EMBL" id="VUC36153.1"/>
    </source>
</evidence>
<name>A0ABY6V1P8_BIOOC</name>
<dbReference type="Proteomes" id="UP000766486">
    <property type="component" value="Unassembled WGS sequence"/>
</dbReference>
<organism evidence="1 2">
    <name type="scientific">Bionectria ochroleuca</name>
    <name type="common">Gliocladium roseum</name>
    <dbReference type="NCBI Taxonomy" id="29856"/>
    <lineage>
        <taxon>Eukaryota</taxon>
        <taxon>Fungi</taxon>
        <taxon>Dikarya</taxon>
        <taxon>Ascomycota</taxon>
        <taxon>Pezizomycotina</taxon>
        <taxon>Sordariomycetes</taxon>
        <taxon>Hypocreomycetidae</taxon>
        <taxon>Hypocreales</taxon>
        <taxon>Bionectriaceae</taxon>
        <taxon>Clonostachys</taxon>
    </lineage>
</organism>
<evidence type="ECO:0008006" key="3">
    <source>
        <dbReference type="Google" id="ProtNLM"/>
    </source>
</evidence>
<dbReference type="EMBL" id="CABFNS010000926">
    <property type="protein sequence ID" value="VUC36153.1"/>
    <property type="molecule type" value="Genomic_DNA"/>
</dbReference>
<accession>A0ABY6V1P8</accession>